<sequence>MHLNRSGERLPDLNDPLFPYVQACDFSASSASKEGSDYIIAALDERCPLGEGDASLADSEVIRNGEIDVSLEIRSKALRDEFPDAKERARQIFERCQSNP</sequence>
<evidence type="ECO:0000313" key="1">
    <source>
        <dbReference type="EMBL" id="SVB27272.1"/>
    </source>
</evidence>
<dbReference type="AlphaFoldDB" id="A0A382CNC2"/>
<accession>A0A382CNC2</accession>
<dbReference type="EMBL" id="UINC01035215">
    <property type="protein sequence ID" value="SVB27272.1"/>
    <property type="molecule type" value="Genomic_DNA"/>
</dbReference>
<name>A0A382CNC2_9ZZZZ</name>
<protein>
    <submittedName>
        <fullName evidence="1">Uncharacterized protein</fullName>
    </submittedName>
</protein>
<reference evidence="1" key="1">
    <citation type="submission" date="2018-05" db="EMBL/GenBank/DDBJ databases">
        <authorList>
            <person name="Lanie J.A."/>
            <person name="Ng W.-L."/>
            <person name="Kazmierczak K.M."/>
            <person name="Andrzejewski T.M."/>
            <person name="Davidsen T.M."/>
            <person name="Wayne K.J."/>
            <person name="Tettelin H."/>
            <person name="Glass J.I."/>
            <person name="Rusch D."/>
            <person name="Podicherti R."/>
            <person name="Tsui H.-C.T."/>
            <person name="Winkler M.E."/>
        </authorList>
    </citation>
    <scope>NUCLEOTIDE SEQUENCE</scope>
</reference>
<organism evidence="1">
    <name type="scientific">marine metagenome</name>
    <dbReference type="NCBI Taxonomy" id="408172"/>
    <lineage>
        <taxon>unclassified sequences</taxon>
        <taxon>metagenomes</taxon>
        <taxon>ecological metagenomes</taxon>
    </lineage>
</organism>
<proteinExistence type="predicted"/>
<gene>
    <name evidence="1" type="ORF">METZ01_LOCUS180126</name>
</gene>